<accession>A0A7G9TAV1</accession>
<reference evidence="1 2" key="1">
    <citation type="submission" date="2020-08" db="EMBL/GenBank/DDBJ databases">
        <title>Streptomycin Non-resistant strain, P. mexicana.</title>
        <authorList>
            <person name="Ganesh-Kumar S."/>
            <person name="Zhe T."/>
            <person name="Yu Z."/>
            <person name="Min Y."/>
        </authorList>
    </citation>
    <scope>NUCLEOTIDE SEQUENCE [LARGE SCALE GENOMIC DNA]</scope>
    <source>
        <strain evidence="1 2">GTZY2</strain>
    </source>
</reference>
<dbReference type="GeneID" id="81472303"/>
<dbReference type="InterPro" id="IPR045617">
    <property type="entry name" value="DUF6445"/>
</dbReference>
<organism evidence="1 2">
    <name type="scientific">Pseudoxanthomonas mexicana</name>
    <dbReference type="NCBI Taxonomy" id="128785"/>
    <lineage>
        <taxon>Bacteria</taxon>
        <taxon>Pseudomonadati</taxon>
        <taxon>Pseudomonadota</taxon>
        <taxon>Gammaproteobacteria</taxon>
        <taxon>Lysobacterales</taxon>
        <taxon>Lysobacteraceae</taxon>
        <taxon>Pseudoxanthomonas</taxon>
    </lineage>
</organism>
<evidence type="ECO:0000313" key="2">
    <source>
        <dbReference type="Proteomes" id="UP000515838"/>
    </source>
</evidence>
<name>A0A7G9TAV1_PSEMX</name>
<sequence>MQIIDNFLPDAAAIRAHALASEFVDWPGYDGEVYRRVCLTEVPGLLERIEQVMGPVDMLGMGYRLNFGGELPNAAIHSDLGWGTHALVLYLSEGEGGTAFWRHKATGASRIDPGDAGLFEIVRHDWDDADRWEQLALAEMKVGRAVIYESALFHSRWPFAAFGTDASDGRLIAVAFFTPKDGKCRSETQP</sequence>
<protein>
    <recommendedName>
        <fullName evidence="3">2OG-Fe(II) oxygenase</fullName>
    </recommendedName>
</protein>
<dbReference type="AlphaFoldDB" id="A0A7G9TAV1"/>
<gene>
    <name evidence="1" type="ORF">IAE60_15050</name>
</gene>
<evidence type="ECO:0008006" key="3">
    <source>
        <dbReference type="Google" id="ProtNLM"/>
    </source>
</evidence>
<dbReference type="Proteomes" id="UP000515838">
    <property type="component" value="Chromosome"/>
</dbReference>
<proteinExistence type="predicted"/>
<dbReference type="RefSeq" id="WP_187572874.1">
    <property type="nucleotide sequence ID" value="NZ_CP060731.1"/>
</dbReference>
<dbReference type="Pfam" id="PF20043">
    <property type="entry name" value="DUF6445"/>
    <property type="match status" value="1"/>
</dbReference>
<evidence type="ECO:0000313" key="1">
    <source>
        <dbReference type="EMBL" id="QNN77226.1"/>
    </source>
</evidence>
<dbReference type="EMBL" id="CP060731">
    <property type="protein sequence ID" value="QNN77226.1"/>
    <property type="molecule type" value="Genomic_DNA"/>
</dbReference>